<sequence>MGEMCRVRITNKHAMDIASRQAYGQLLSPKHKSHMEIWIEHLPYDWKLEDANTARLATLEVYEDWLDWSESKALSWFGKLSKFERRFRIAGVAYHKIPHAWRQSSSLAHSYRIDKVVLLRLSEVFETDRPRAQQSFFRPWNEIVNATNTILKKLKANKITTKDVDRLRVIESGFEAALSQLAKSLHNLEIGLLWIEGQVASLAHRSNLDGNDNLAAKHSREGGLFRTWIQTFPEIECGAAETKSEYTEGFVDALLDGEGIVEYTYST</sequence>
<gene>
    <name evidence="1" type="ORF">G6011_02782</name>
</gene>
<accession>A0AAD4FBG8</accession>
<reference evidence="1" key="1">
    <citation type="submission" date="2021-07" db="EMBL/GenBank/DDBJ databases">
        <title>Genome Resource of American Ginseng Black Spot Pathogen Alternaria panax.</title>
        <authorList>
            <person name="Qiu C."/>
            <person name="Wang W."/>
            <person name="Liu Z."/>
        </authorList>
    </citation>
    <scope>NUCLEOTIDE SEQUENCE</scope>
    <source>
        <strain evidence="1">BNCC115425</strain>
    </source>
</reference>
<dbReference type="EMBL" id="JAANER010000009">
    <property type="protein sequence ID" value="KAG9186226.1"/>
    <property type="molecule type" value="Genomic_DNA"/>
</dbReference>
<name>A0AAD4FBG8_9PLEO</name>
<dbReference type="AlphaFoldDB" id="A0AAD4FBG8"/>
<dbReference type="Proteomes" id="UP001199106">
    <property type="component" value="Unassembled WGS sequence"/>
</dbReference>
<evidence type="ECO:0000313" key="1">
    <source>
        <dbReference type="EMBL" id="KAG9186226.1"/>
    </source>
</evidence>
<organism evidence="1 2">
    <name type="scientific">Alternaria panax</name>
    <dbReference type="NCBI Taxonomy" id="48097"/>
    <lineage>
        <taxon>Eukaryota</taxon>
        <taxon>Fungi</taxon>
        <taxon>Dikarya</taxon>
        <taxon>Ascomycota</taxon>
        <taxon>Pezizomycotina</taxon>
        <taxon>Dothideomycetes</taxon>
        <taxon>Pleosporomycetidae</taxon>
        <taxon>Pleosporales</taxon>
        <taxon>Pleosporineae</taxon>
        <taxon>Pleosporaceae</taxon>
        <taxon>Alternaria</taxon>
        <taxon>Alternaria sect. Panax</taxon>
    </lineage>
</organism>
<proteinExistence type="predicted"/>
<evidence type="ECO:0000313" key="2">
    <source>
        <dbReference type="Proteomes" id="UP001199106"/>
    </source>
</evidence>
<protein>
    <submittedName>
        <fullName evidence="1">Uncharacterized protein</fullName>
    </submittedName>
</protein>
<comment type="caution">
    <text evidence="1">The sequence shown here is derived from an EMBL/GenBank/DDBJ whole genome shotgun (WGS) entry which is preliminary data.</text>
</comment>
<keyword evidence="2" id="KW-1185">Reference proteome</keyword>